<dbReference type="RefSeq" id="WP_184083691.1">
    <property type="nucleotide sequence ID" value="NZ_JACIJF010000001.1"/>
</dbReference>
<keyword evidence="19" id="KW-1185">Reference proteome</keyword>
<evidence type="ECO:0000256" key="14">
    <source>
        <dbReference type="PIRSR" id="PIRSR618044-2"/>
    </source>
</evidence>
<keyword evidence="10" id="KW-0573">Peptidoglycan synthesis</keyword>
<accession>A0A840Y7C1</accession>
<comment type="function">
    <text evidence="1">Removes C-terminal D-alanyl residues from sugar-peptide cell wall precursors.</text>
</comment>
<evidence type="ECO:0000313" key="18">
    <source>
        <dbReference type="EMBL" id="MBB5709197.1"/>
    </source>
</evidence>
<dbReference type="SUPFAM" id="SSF56601">
    <property type="entry name" value="beta-lactamase/transpeptidase-like"/>
    <property type="match status" value="1"/>
</dbReference>
<dbReference type="AlphaFoldDB" id="A0A840Y7C1"/>
<dbReference type="GO" id="GO:0071555">
    <property type="term" value="P:cell wall organization"/>
    <property type="evidence" value="ECO:0007669"/>
    <property type="project" value="UniProtKB-KW"/>
</dbReference>
<dbReference type="Gene3D" id="2.60.410.10">
    <property type="entry name" value="D-Ala-D-Ala carboxypeptidase, C-terminal domain"/>
    <property type="match status" value="1"/>
</dbReference>
<dbReference type="UniPathway" id="UPA00219"/>
<organism evidence="18 19">
    <name type="scientific">Sphingomonas xinjiangensis</name>
    <dbReference type="NCBI Taxonomy" id="643568"/>
    <lineage>
        <taxon>Bacteria</taxon>
        <taxon>Pseudomonadati</taxon>
        <taxon>Pseudomonadota</taxon>
        <taxon>Alphaproteobacteria</taxon>
        <taxon>Sphingomonadales</taxon>
        <taxon>Sphingomonadaceae</taxon>
        <taxon>Sphingomonas</taxon>
    </lineage>
</organism>
<feature type="active site" description="Proton acceptor" evidence="13">
    <location>
        <position position="59"/>
    </location>
</feature>
<comment type="caution">
    <text evidence="18">The sequence shown here is derived from an EMBL/GenBank/DDBJ whole genome shotgun (WGS) entry which is preliminary data.</text>
</comment>
<evidence type="ECO:0000256" key="9">
    <source>
        <dbReference type="ARBA" id="ARBA00022960"/>
    </source>
</evidence>
<evidence type="ECO:0000256" key="2">
    <source>
        <dbReference type="ARBA" id="ARBA00004752"/>
    </source>
</evidence>
<dbReference type="InterPro" id="IPR015956">
    <property type="entry name" value="Peniciliin-bd_prot_C_sf"/>
</dbReference>
<reference evidence="18 19" key="1">
    <citation type="submission" date="2020-08" db="EMBL/GenBank/DDBJ databases">
        <title>Genomic Encyclopedia of Type Strains, Phase IV (KMG-IV): sequencing the most valuable type-strain genomes for metagenomic binning, comparative biology and taxonomic classification.</title>
        <authorList>
            <person name="Goeker M."/>
        </authorList>
    </citation>
    <scope>NUCLEOTIDE SEQUENCE [LARGE SCALE GENOMIC DNA]</scope>
    <source>
        <strain evidence="18 19">DSM 26736</strain>
    </source>
</reference>
<dbReference type="SUPFAM" id="SSF69189">
    <property type="entry name" value="Penicillin-binding protein associated domain"/>
    <property type="match status" value="1"/>
</dbReference>
<evidence type="ECO:0000259" key="17">
    <source>
        <dbReference type="SMART" id="SM00936"/>
    </source>
</evidence>
<dbReference type="EMBL" id="JACIJF010000001">
    <property type="protein sequence ID" value="MBB5709197.1"/>
    <property type="molecule type" value="Genomic_DNA"/>
</dbReference>
<evidence type="ECO:0000313" key="19">
    <source>
        <dbReference type="Proteomes" id="UP000527143"/>
    </source>
</evidence>
<dbReference type="InterPro" id="IPR012338">
    <property type="entry name" value="Beta-lactam/transpept-like"/>
</dbReference>
<evidence type="ECO:0000256" key="5">
    <source>
        <dbReference type="ARBA" id="ARBA00022645"/>
    </source>
</evidence>
<protein>
    <recommendedName>
        <fullName evidence="4">serine-type D-Ala-D-Ala carboxypeptidase</fullName>
        <ecNumber evidence="4">3.4.16.4</ecNumber>
    </recommendedName>
</protein>
<evidence type="ECO:0000256" key="7">
    <source>
        <dbReference type="ARBA" id="ARBA00022729"/>
    </source>
</evidence>
<evidence type="ECO:0000256" key="6">
    <source>
        <dbReference type="ARBA" id="ARBA00022670"/>
    </source>
</evidence>
<evidence type="ECO:0000256" key="8">
    <source>
        <dbReference type="ARBA" id="ARBA00022801"/>
    </source>
</evidence>
<evidence type="ECO:0000256" key="12">
    <source>
        <dbReference type="ARBA" id="ARBA00034000"/>
    </source>
</evidence>
<evidence type="ECO:0000256" key="13">
    <source>
        <dbReference type="PIRSR" id="PIRSR618044-1"/>
    </source>
</evidence>
<name>A0A840Y7C1_9SPHN</name>
<dbReference type="PANTHER" id="PTHR21581">
    <property type="entry name" value="D-ALANYL-D-ALANINE CARBOXYPEPTIDASE"/>
    <property type="match status" value="1"/>
</dbReference>
<evidence type="ECO:0000256" key="10">
    <source>
        <dbReference type="ARBA" id="ARBA00022984"/>
    </source>
</evidence>
<comment type="pathway">
    <text evidence="2">Cell wall biogenesis; peptidoglycan biosynthesis.</text>
</comment>
<dbReference type="GO" id="GO:0006508">
    <property type="term" value="P:proteolysis"/>
    <property type="evidence" value="ECO:0007669"/>
    <property type="project" value="UniProtKB-KW"/>
</dbReference>
<evidence type="ECO:0000256" key="11">
    <source>
        <dbReference type="ARBA" id="ARBA00023316"/>
    </source>
</evidence>
<dbReference type="GO" id="GO:0009002">
    <property type="term" value="F:serine-type D-Ala-D-Ala carboxypeptidase activity"/>
    <property type="evidence" value="ECO:0007669"/>
    <property type="project" value="UniProtKB-EC"/>
</dbReference>
<feature type="active site" description="Acyl-ester intermediate" evidence="13">
    <location>
        <position position="56"/>
    </location>
</feature>
<feature type="active site" evidence="13">
    <location>
        <position position="119"/>
    </location>
</feature>
<dbReference type="InterPro" id="IPR018044">
    <property type="entry name" value="Peptidase_S11"/>
</dbReference>
<keyword evidence="7 16" id="KW-0732">Signal</keyword>
<dbReference type="SMART" id="SM00936">
    <property type="entry name" value="PBP5_C"/>
    <property type="match status" value="1"/>
</dbReference>
<keyword evidence="5 18" id="KW-0121">Carboxypeptidase</keyword>
<feature type="domain" description="Peptidase S11 D-Ala-D-Ala carboxypeptidase A C-terminal" evidence="17">
    <location>
        <begin position="280"/>
        <end position="370"/>
    </location>
</feature>
<dbReference type="Pfam" id="PF07943">
    <property type="entry name" value="PBP5_C"/>
    <property type="match status" value="1"/>
</dbReference>
<keyword evidence="9" id="KW-0133">Cell shape</keyword>
<gene>
    <name evidence="18" type="ORF">FHT02_000403</name>
</gene>
<keyword evidence="11" id="KW-0961">Cell wall biogenesis/degradation</keyword>
<comment type="similarity">
    <text evidence="3 15">Belongs to the peptidase S11 family.</text>
</comment>
<feature type="signal peptide" evidence="16">
    <location>
        <begin position="1"/>
        <end position="20"/>
    </location>
</feature>
<sequence>MKKLAAASLLALAIAYPTTAANPPFDTPAPIAYMEDLSSGAVLYAKDADRRIPPASMAKMMTVYVAFDLVKKGEIKLDQPIEVRPETWKKWHSQGSTMFLAVGEKPTVSDLLKGIVTLSGNDACVVLAEGIAGTEEAFANLMNQQAQRIGLANSHFGNSNGWPDEGRTYVTARDLAHLAAATIKDHPDLYKQFYSLPSFTWGKTLGAGAAISQGNRDPLLGRVEGADGLKTGHTEEAGYGFTGSAEQGGRRLVMVVAGLDSYSGRADESVRFMNWGFRSWKARPIAAKGRKIGDVDVQGGSDTTVGVIAPRDLNATVPAGTSPQMQGKIVYQGPVKAPIKAGAHIADLVVETPGMPTQTLPLVAEKEVGEAGFFRRAWQGLWSLFA</sequence>
<evidence type="ECO:0000256" key="3">
    <source>
        <dbReference type="ARBA" id="ARBA00007164"/>
    </source>
</evidence>
<dbReference type="InterPro" id="IPR012907">
    <property type="entry name" value="Peptidase_S11_C"/>
</dbReference>
<evidence type="ECO:0000256" key="15">
    <source>
        <dbReference type="RuleBase" id="RU004016"/>
    </source>
</evidence>
<dbReference type="PRINTS" id="PR00725">
    <property type="entry name" value="DADACBPTASE1"/>
</dbReference>
<dbReference type="Proteomes" id="UP000527143">
    <property type="component" value="Unassembled WGS sequence"/>
</dbReference>
<proteinExistence type="inferred from homology"/>
<evidence type="ECO:0000256" key="1">
    <source>
        <dbReference type="ARBA" id="ARBA00003217"/>
    </source>
</evidence>
<evidence type="ECO:0000256" key="4">
    <source>
        <dbReference type="ARBA" id="ARBA00012448"/>
    </source>
</evidence>
<keyword evidence="6" id="KW-0645">Protease</keyword>
<dbReference type="InterPro" id="IPR001967">
    <property type="entry name" value="Peptidase_S11_N"/>
</dbReference>
<dbReference type="Pfam" id="PF00768">
    <property type="entry name" value="Peptidase_S11"/>
    <property type="match status" value="1"/>
</dbReference>
<feature type="chain" id="PRO_5032297109" description="serine-type D-Ala-D-Ala carboxypeptidase" evidence="16">
    <location>
        <begin position="21"/>
        <end position="386"/>
    </location>
</feature>
<comment type="catalytic activity">
    <reaction evidence="12">
        <text>Preferential cleavage: (Ac)2-L-Lys-D-Ala-|-D-Ala. Also transpeptidation of peptidyl-alanyl moieties that are N-acyl substituents of D-alanine.</text>
        <dbReference type="EC" id="3.4.16.4"/>
    </reaction>
</comment>
<dbReference type="PANTHER" id="PTHR21581:SF6">
    <property type="entry name" value="TRAFFICKING PROTEIN PARTICLE COMPLEX SUBUNIT 12"/>
    <property type="match status" value="1"/>
</dbReference>
<dbReference type="EC" id="3.4.16.4" evidence="4"/>
<dbReference type="GO" id="GO:0009252">
    <property type="term" value="P:peptidoglycan biosynthetic process"/>
    <property type="evidence" value="ECO:0007669"/>
    <property type="project" value="UniProtKB-UniPathway"/>
</dbReference>
<dbReference type="Gene3D" id="3.40.710.10">
    <property type="entry name" value="DD-peptidase/beta-lactamase superfamily"/>
    <property type="match status" value="1"/>
</dbReference>
<keyword evidence="8 18" id="KW-0378">Hydrolase</keyword>
<dbReference type="InterPro" id="IPR037167">
    <property type="entry name" value="Peptidase_S11_C_sf"/>
</dbReference>
<evidence type="ECO:0000256" key="16">
    <source>
        <dbReference type="SAM" id="SignalP"/>
    </source>
</evidence>
<feature type="binding site" evidence="14">
    <location>
        <position position="230"/>
    </location>
    <ligand>
        <name>substrate</name>
    </ligand>
</feature>
<dbReference type="GO" id="GO:0008360">
    <property type="term" value="P:regulation of cell shape"/>
    <property type="evidence" value="ECO:0007669"/>
    <property type="project" value="UniProtKB-KW"/>
</dbReference>